<dbReference type="EMBL" id="VXIS01000020">
    <property type="protein sequence ID" value="KAA8912767.1"/>
    <property type="molecule type" value="Genomic_DNA"/>
</dbReference>
<keyword evidence="1" id="KW-0812">Transmembrane</keyword>
<comment type="caution">
    <text evidence="2">The sequence shown here is derived from an EMBL/GenBank/DDBJ whole genome shotgun (WGS) entry which is preliminary data.</text>
</comment>
<feature type="transmembrane region" description="Helical" evidence="1">
    <location>
        <begin position="16"/>
        <end position="37"/>
    </location>
</feature>
<keyword evidence="1" id="KW-1133">Transmembrane helix</keyword>
<proteinExistence type="predicted"/>
<gene>
    <name evidence="2" type="ORF">FN846DRAFT_932701</name>
</gene>
<protein>
    <submittedName>
        <fullName evidence="2">Uncharacterized protein</fullName>
    </submittedName>
</protein>
<organism evidence="2 3">
    <name type="scientific">Sphaerosporella brunnea</name>
    <dbReference type="NCBI Taxonomy" id="1250544"/>
    <lineage>
        <taxon>Eukaryota</taxon>
        <taxon>Fungi</taxon>
        <taxon>Dikarya</taxon>
        <taxon>Ascomycota</taxon>
        <taxon>Pezizomycotina</taxon>
        <taxon>Pezizomycetes</taxon>
        <taxon>Pezizales</taxon>
        <taxon>Pyronemataceae</taxon>
        <taxon>Sphaerosporella</taxon>
    </lineage>
</organism>
<sequence>MGMAYGVCCMYFLEPWWVGAISLVRFLGVGVFTLCMYFPSIMIFYFLLFFIIFSVCVQLLRVAWRWGISLCGDFWGGHTYYIQSRCWG</sequence>
<name>A0A5J5F6V4_9PEZI</name>
<accession>A0A5J5F6V4</accession>
<evidence type="ECO:0000313" key="3">
    <source>
        <dbReference type="Proteomes" id="UP000326924"/>
    </source>
</evidence>
<feature type="transmembrane region" description="Helical" evidence="1">
    <location>
        <begin position="44"/>
        <end position="64"/>
    </location>
</feature>
<dbReference type="AlphaFoldDB" id="A0A5J5F6V4"/>
<dbReference type="InParanoid" id="A0A5J5F6V4"/>
<evidence type="ECO:0000256" key="1">
    <source>
        <dbReference type="SAM" id="Phobius"/>
    </source>
</evidence>
<reference evidence="2 3" key="1">
    <citation type="submission" date="2019-09" db="EMBL/GenBank/DDBJ databases">
        <title>Draft genome of the ectomycorrhizal ascomycete Sphaerosporella brunnea.</title>
        <authorList>
            <consortium name="DOE Joint Genome Institute"/>
            <person name="Benucci G.M."/>
            <person name="Marozzi G."/>
            <person name="Antonielli L."/>
            <person name="Sanchez S."/>
            <person name="Marco P."/>
            <person name="Wang X."/>
            <person name="Falini L.B."/>
            <person name="Barry K."/>
            <person name="Haridas S."/>
            <person name="Lipzen A."/>
            <person name="Labutti K."/>
            <person name="Grigoriev I.V."/>
            <person name="Murat C."/>
            <person name="Martin F."/>
            <person name="Albertini E."/>
            <person name="Donnini D."/>
            <person name="Bonito G."/>
        </authorList>
    </citation>
    <scope>NUCLEOTIDE SEQUENCE [LARGE SCALE GENOMIC DNA]</scope>
    <source>
        <strain evidence="2 3">Sb_GMNB300</strain>
    </source>
</reference>
<keyword evidence="3" id="KW-1185">Reference proteome</keyword>
<evidence type="ECO:0000313" key="2">
    <source>
        <dbReference type="EMBL" id="KAA8912767.1"/>
    </source>
</evidence>
<keyword evidence="1" id="KW-0472">Membrane</keyword>
<dbReference type="Proteomes" id="UP000326924">
    <property type="component" value="Unassembled WGS sequence"/>
</dbReference>